<dbReference type="Gene3D" id="3.30.420.10">
    <property type="entry name" value="Ribonuclease H-like superfamily/Ribonuclease H"/>
    <property type="match status" value="1"/>
</dbReference>
<gene>
    <name evidence="1" type="ORF">MEDL_1460</name>
</gene>
<keyword evidence="2" id="KW-1185">Reference proteome</keyword>
<dbReference type="AlphaFoldDB" id="A0A8S3PRP1"/>
<dbReference type="EMBL" id="CAJPWZ010000103">
    <property type="protein sequence ID" value="CAG2185885.1"/>
    <property type="molecule type" value="Genomic_DNA"/>
</dbReference>
<dbReference type="OrthoDB" id="6158292at2759"/>
<reference evidence="1" key="1">
    <citation type="submission" date="2021-03" db="EMBL/GenBank/DDBJ databases">
        <authorList>
            <person name="Bekaert M."/>
        </authorList>
    </citation>
    <scope>NUCLEOTIDE SEQUENCE</scope>
</reference>
<dbReference type="PANTHER" id="PTHR46060:SF1">
    <property type="entry name" value="MARINER MOS1 TRANSPOSASE-LIKE PROTEIN"/>
    <property type="match status" value="1"/>
</dbReference>
<evidence type="ECO:0008006" key="3">
    <source>
        <dbReference type="Google" id="ProtNLM"/>
    </source>
</evidence>
<proteinExistence type="predicted"/>
<dbReference type="Proteomes" id="UP000683360">
    <property type="component" value="Unassembled WGS sequence"/>
</dbReference>
<evidence type="ECO:0000313" key="2">
    <source>
        <dbReference type="Proteomes" id="UP000683360"/>
    </source>
</evidence>
<protein>
    <recommendedName>
        <fullName evidence="3">Histone-lysine N-methyltransferase SETMAR</fullName>
    </recommendedName>
</protein>
<dbReference type="InterPro" id="IPR036397">
    <property type="entry name" value="RNaseH_sf"/>
</dbReference>
<name>A0A8S3PRP1_MYTED</name>
<evidence type="ECO:0000313" key="1">
    <source>
        <dbReference type="EMBL" id="CAG2185885.1"/>
    </source>
</evidence>
<dbReference type="GO" id="GO:0003676">
    <property type="term" value="F:nucleic acid binding"/>
    <property type="evidence" value="ECO:0007669"/>
    <property type="project" value="InterPro"/>
</dbReference>
<comment type="caution">
    <text evidence="1">The sequence shown here is derived from an EMBL/GenBank/DDBJ whole genome shotgun (WGS) entry which is preliminary data.</text>
</comment>
<organism evidence="1 2">
    <name type="scientific">Mytilus edulis</name>
    <name type="common">Blue mussel</name>
    <dbReference type="NCBI Taxonomy" id="6550"/>
    <lineage>
        <taxon>Eukaryota</taxon>
        <taxon>Metazoa</taxon>
        <taxon>Spiralia</taxon>
        <taxon>Lophotrochozoa</taxon>
        <taxon>Mollusca</taxon>
        <taxon>Bivalvia</taxon>
        <taxon>Autobranchia</taxon>
        <taxon>Pteriomorphia</taxon>
        <taxon>Mytilida</taxon>
        <taxon>Mytiloidea</taxon>
        <taxon>Mytilidae</taxon>
        <taxon>Mytilinae</taxon>
        <taxon>Mytilus</taxon>
    </lineage>
</organism>
<dbReference type="InterPro" id="IPR052709">
    <property type="entry name" value="Transposase-MT_Hybrid"/>
</dbReference>
<dbReference type="PANTHER" id="PTHR46060">
    <property type="entry name" value="MARINER MOS1 TRANSPOSASE-LIKE PROTEIN"/>
    <property type="match status" value="1"/>
</dbReference>
<sequence>MLVVHWYSSGRKGLEDRQGNFEDNEREGMPSFRESDAIKDEVLNVINSDRQQAVADKCDISKTTAHHFIANDLNINRLCARWVPRLLTAEYFKTKKNGIVLRRYLVQALRKKHPYLAANIDQVILHQDNAPGHTSLKTSLEIDLLGFECQKHPPYGPELALMGFTVFPHFKSFLNGQWFDDLPEL</sequence>
<accession>A0A8S3PRP1</accession>